<comment type="similarity">
    <text evidence="2 8">Belongs to the class-D beta-lactamase family.</text>
</comment>
<evidence type="ECO:0000256" key="8">
    <source>
        <dbReference type="RuleBase" id="RU361140"/>
    </source>
</evidence>
<dbReference type="PANTHER" id="PTHR30627">
    <property type="entry name" value="PEPTIDOGLYCAN D,D-TRANSPEPTIDASE"/>
    <property type="match status" value="1"/>
</dbReference>
<dbReference type="SUPFAM" id="SSF56601">
    <property type="entry name" value="beta-lactamase/transpeptidase-like"/>
    <property type="match status" value="1"/>
</dbReference>
<keyword evidence="4" id="KW-0732">Signal</keyword>
<protein>
    <recommendedName>
        <fullName evidence="3 8">Beta-lactamase</fullName>
        <ecNumber evidence="3 8">3.5.2.6</ecNumber>
    </recommendedName>
</protein>
<feature type="domain" description="Penicillin-binding protein transpeptidase" evidence="9">
    <location>
        <begin position="77"/>
        <end position="254"/>
    </location>
</feature>
<dbReference type="GO" id="GO:0005886">
    <property type="term" value="C:plasma membrane"/>
    <property type="evidence" value="ECO:0007669"/>
    <property type="project" value="TreeGrafter"/>
</dbReference>
<reference evidence="10 11" key="1">
    <citation type="submission" date="2019-02" db="EMBL/GenBank/DDBJ databases">
        <title>Genomic Encyclopedia of Type Strains, Phase IV (KMG-IV): sequencing the most valuable type-strain genomes for metagenomic binning, comparative biology and taxonomic classification.</title>
        <authorList>
            <person name="Goeker M."/>
        </authorList>
    </citation>
    <scope>NUCLEOTIDE SEQUENCE [LARGE SCALE GENOMIC DNA]</scope>
    <source>
        <strain evidence="10 11">DSM 28825</strain>
    </source>
</reference>
<evidence type="ECO:0000256" key="4">
    <source>
        <dbReference type="ARBA" id="ARBA00022729"/>
    </source>
</evidence>
<dbReference type="EMBL" id="SHKN01000001">
    <property type="protein sequence ID" value="RZT96125.1"/>
    <property type="molecule type" value="Genomic_DNA"/>
</dbReference>
<dbReference type="GO" id="GO:0046677">
    <property type="term" value="P:response to antibiotic"/>
    <property type="evidence" value="ECO:0007669"/>
    <property type="project" value="UniProtKB-UniRule"/>
</dbReference>
<comment type="caution">
    <text evidence="10">The sequence shown here is derived from an EMBL/GenBank/DDBJ whole genome shotgun (WGS) entry which is preliminary data.</text>
</comment>
<sequence length="280" mass="32691">MKIFPFLAIVILFLSCSDGKKSATNKKNESIITKQVVKPEFQFIIDSCNVEGSVLIYDLNKDIYYSNNFERAKMGHLPASTFKIANSIIALETGIVKNDSTLLKWDGKKRWMKKWEQDLILRDAFHFSCVPCYQDIARSIGVERMNAYLAKMKYGSMKVDTSNLDMFWLEGDSRINQFQQIDFLKSFYQSKLPISERTEKIMKRMFVADHTDQYKLSEKTGLSNTNSIYNGWYVGYIEFKSDTYFFATNIEPQKEFDFDKFVAKRKEITLKALKQMGFMK</sequence>
<evidence type="ECO:0000256" key="6">
    <source>
        <dbReference type="ARBA" id="ARBA00023251"/>
    </source>
</evidence>
<dbReference type="GO" id="GO:0008658">
    <property type="term" value="F:penicillin binding"/>
    <property type="evidence" value="ECO:0007669"/>
    <property type="project" value="InterPro"/>
</dbReference>
<feature type="modified residue" description="N6-carboxylysine" evidence="7">
    <location>
        <position position="83"/>
    </location>
</feature>
<dbReference type="Pfam" id="PF00905">
    <property type="entry name" value="Transpeptidase"/>
    <property type="match status" value="1"/>
</dbReference>
<comment type="catalytic activity">
    <reaction evidence="1 8">
        <text>a beta-lactam + H2O = a substituted beta-amino acid</text>
        <dbReference type="Rhea" id="RHEA:20401"/>
        <dbReference type="ChEBI" id="CHEBI:15377"/>
        <dbReference type="ChEBI" id="CHEBI:35627"/>
        <dbReference type="ChEBI" id="CHEBI:140347"/>
        <dbReference type="EC" id="3.5.2.6"/>
    </reaction>
</comment>
<evidence type="ECO:0000256" key="1">
    <source>
        <dbReference type="ARBA" id="ARBA00001526"/>
    </source>
</evidence>
<gene>
    <name evidence="10" type="ORF">EV201_0757</name>
</gene>
<proteinExistence type="inferred from homology"/>
<dbReference type="PROSITE" id="PS51257">
    <property type="entry name" value="PROKAR_LIPOPROTEIN"/>
    <property type="match status" value="1"/>
</dbReference>
<dbReference type="Gene3D" id="3.40.710.10">
    <property type="entry name" value="DD-peptidase/beta-lactamase superfamily"/>
    <property type="match status" value="1"/>
</dbReference>
<evidence type="ECO:0000256" key="2">
    <source>
        <dbReference type="ARBA" id="ARBA00007898"/>
    </source>
</evidence>
<dbReference type="GO" id="GO:0008800">
    <property type="term" value="F:beta-lactamase activity"/>
    <property type="evidence" value="ECO:0007669"/>
    <property type="project" value="UniProtKB-UniRule"/>
</dbReference>
<name>A0A4V2FSZ1_9BACT</name>
<dbReference type="PANTHER" id="PTHR30627:SF6">
    <property type="entry name" value="BETA-LACTAMASE YBXI-RELATED"/>
    <property type="match status" value="1"/>
</dbReference>
<dbReference type="PROSITE" id="PS00337">
    <property type="entry name" value="BETA_LACTAMASE_D"/>
    <property type="match status" value="1"/>
</dbReference>
<dbReference type="OrthoDB" id="9762883at2"/>
<dbReference type="InterPro" id="IPR002137">
    <property type="entry name" value="Beta-lactam_class-D_AS"/>
</dbReference>
<keyword evidence="6 8" id="KW-0046">Antibiotic resistance</keyword>
<evidence type="ECO:0000313" key="10">
    <source>
        <dbReference type="EMBL" id="RZT96125.1"/>
    </source>
</evidence>
<evidence type="ECO:0000256" key="5">
    <source>
        <dbReference type="ARBA" id="ARBA00022801"/>
    </source>
</evidence>
<dbReference type="RefSeq" id="WP_130306037.1">
    <property type="nucleotide sequence ID" value="NZ_SHKN01000001.1"/>
</dbReference>
<keyword evidence="5 8" id="KW-0378">Hydrolase</keyword>
<dbReference type="InterPro" id="IPR001460">
    <property type="entry name" value="PCN-bd_Tpept"/>
</dbReference>
<dbReference type="AlphaFoldDB" id="A0A4V2FSZ1"/>
<keyword evidence="11" id="KW-1185">Reference proteome</keyword>
<dbReference type="InterPro" id="IPR050515">
    <property type="entry name" value="Beta-lactam/transpept"/>
</dbReference>
<accession>A0A4V2FSZ1</accession>
<dbReference type="GO" id="GO:0071555">
    <property type="term" value="P:cell wall organization"/>
    <property type="evidence" value="ECO:0007669"/>
    <property type="project" value="TreeGrafter"/>
</dbReference>
<dbReference type="InterPro" id="IPR012338">
    <property type="entry name" value="Beta-lactam/transpept-like"/>
</dbReference>
<dbReference type="EC" id="3.5.2.6" evidence="3 8"/>
<evidence type="ECO:0000256" key="3">
    <source>
        <dbReference type="ARBA" id="ARBA00012865"/>
    </source>
</evidence>
<dbReference type="NCBIfam" id="NF012161">
    <property type="entry name" value="bla_class_D_main"/>
    <property type="match status" value="1"/>
</dbReference>
<evidence type="ECO:0000313" key="11">
    <source>
        <dbReference type="Proteomes" id="UP000293562"/>
    </source>
</evidence>
<feature type="active site" description="Acyl-ester intermediate" evidence="7">
    <location>
        <position position="80"/>
    </location>
</feature>
<dbReference type="Proteomes" id="UP000293562">
    <property type="component" value="Unassembled WGS sequence"/>
</dbReference>
<evidence type="ECO:0000259" key="9">
    <source>
        <dbReference type="Pfam" id="PF00905"/>
    </source>
</evidence>
<dbReference type="GO" id="GO:0017001">
    <property type="term" value="P:antibiotic catabolic process"/>
    <property type="evidence" value="ECO:0007669"/>
    <property type="project" value="InterPro"/>
</dbReference>
<evidence type="ECO:0000256" key="7">
    <source>
        <dbReference type="PIRSR" id="PIRSR602137-50"/>
    </source>
</evidence>
<organism evidence="10 11">
    <name type="scientific">Ancylomarina subtilis</name>
    <dbReference type="NCBI Taxonomy" id="1639035"/>
    <lineage>
        <taxon>Bacteria</taxon>
        <taxon>Pseudomonadati</taxon>
        <taxon>Bacteroidota</taxon>
        <taxon>Bacteroidia</taxon>
        <taxon>Marinilabiliales</taxon>
        <taxon>Marinifilaceae</taxon>
        <taxon>Ancylomarina</taxon>
    </lineage>
</organism>